<dbReference type="RefSeq" id="WP_089480693.1">
    <property type="nucleotide sequence ID" value="NZ_MUGS01000037.1"/>
</dbReference>
<dbReference type="GO" id="GO:0009435">
    <property type="term" value="P:NAD+ biosynthetic process"/>
    <property type="evidence" value="ECO:0007669"/>
    <property type="project" value="UniProtKB-UniRule"/>
</dbReference>
<evidence type="ECO:0000256" key="11">
    <source>
        <dbReference type="HAMAP-Rule" id="MF_00244"/>
    </source>
</evidence>
<dbReference type="Gene3D" id="3.40.50.620">
    <property type="entry name" value="HUPs"/>
    <property type="match status" value="1"/>
</dbReference>
<evidence type="ECO:0000313" key="13">
    <source>
        <dbReference type="EMBL" id="OXG03675.1"/>
    </source>
</evidence>
<evidence type="ECO:0000256" key="6">
    <source>
        <dbReference type="ARBA" id="ARBA00022695"/>
    </source>
</evidence>
<name>A0A227P3Q1_9FLAO</name>
<keyword evidence="6 11" id="KW-0548">Nucleotidyltransferase</keyword>
<evidence type="ECO:0000313" key="14">
    <source>
        <dbReference type="Proteomes" id="UP000214684"/>
    </source>
</evidence>
<dbReference type="InterPro" id="IPR004821">
    <property type="entry name" value="Cyt_trans-like"/>
</dbReference>
<dbReference type="InterPro" id="IPR005248">
    <property type="entry name" value="NadD/NMNAT"/>
</dbReference>
<dbReference type="PANTHER" id="PTHR39321">
    <property type="entry name" value="NICOTINATE-NUCLEOTIDE ADENYLYLTRANSFERASE-RELATED"/>
    <property type="match status" value="1"/>
</dbReference>
<dbReference type="HAMAP" id="MF_00244">
    <property type="entry name" value="NaMN_adenylyltr"/>
    <property type="match status" value="1"/>
</dbReference>
<evidence type="ECO:0000256" key="1">
    <source>
        <dbReference type="ARBA" id="ARBA00002324"/>
    </source>
</evidence>
<comment type="pathway">
    <text evidence="2 11">Cofactor biosynthesis; NAD(+) biosynthesis; deamido-NAD(+) from nicotinate D-ribonucleotide: step 1/1.</text>
</comment>
<comment type="caution">
    <text evidence="13">The sequence shown here is derived from an EMBL/GenBank/DDBJ whole genome shotgun (WGS) entry which is preliminary data.</text>
</comment>
<dbReference type="CDD" id="cd02165">
    <property type="entry name" value="NMNAT"/>
    <property type="match status" value="1"/>
</dbReference>
<evidence type="ECO:0000259" key="12">
    <source>
        <dbReference type="Pfam" id="PF01467"/>
    </source>
</evidence>
<accession>A0A227P3Q1</accession>
<evidence type="ECO:0000256" key="9">
    <source>
        <dbReference type="ARBA" id="ARBA00023027"/>
    </source>
</evidence>
<organism evidence="13 14">
    <name type="scientific">Flavobacterium araucananum</name>
    <dbReference type="NCBI Taxonomy" id="946678"/>
    <lineage>
        <taxon>Bacteria</taxon>
        <taxon>Pseudomonadati</taxon>
        <taxon>Bacteroidota</taxon>
        <taxon>Flavobacteriia</taxon>
        <taxon>Flavobacteriales</taxon>
        <taxon>Flavobacteriaceae</taxon>
        <taxon>Flavobacterium</taxon>
    </lineage>
</organism>
<keyword evidence="5 11" id="KW-0808">Transferase</keyword>
<comment type="function">
    <text evidence="1 11">Catalyzes the reversible adenylation of nicotinate mononucleotide (NaMN) to nicotinic acid adenine dinucleotide (NaAD).</text>
</comment>
<keyword evidence="7 11" id="KW-0547">Nucleotide-binding</keyword>
<dbReference type="PANTHER" id="PTHR39321:SF3">
    <property type="entry name" value="PHOSPHOPANTETHEINE ADENYLYLTRANSFERASE"/>
    <property type="match status" value="1"/>
</dbReference>
<dbReference type="InterPro" id="IPR014729">
    <property type="entry name" value="Rossmann-like_a/b/a_fold"/>
</dbReference>
<dbReference type="GO" id="GO:0005524">
    <property type="term" value="F:ATP binding"/>
    <property type="evidence" value="ECO:0007669"/>
    <property type="project" value="UniProtKB-KW"/>
</dbReference>
<evidence type="ECO:0000256" key="3">
    <source>
        <dbReference type="ARBA" id="ARBA00009014"/>
    </source>
</evidence>
<protein>
    <recommendedName>
        <fullName evidence="11">Probable nicotinate-nucleotide adenylyltransferase</fullName>
        <ecNumber evidence="11">2.7.7.18</ecNumber>
    </recommendedName>
    <alternativeName>
        <fullName evidence="11">Deamido-NAD(+) diphosphorylase</fullName>
    </alternativeName>
    <alternativeName>
        <fullName evidence="11">Deamido-NAD(+) pyrophosphorylase</fullName>
    </alternativeName>
    <alternativeName>
        <fullName evidence="11">Nicotinate mononucleotide adenylyltransferase</fullName>
        <shortName evidence="11">NaMN adenylyltransferase</shortName>
    </alternativeName>
</protein>
<keyword evidence="8 11" id="KW-0067">ATP-binding</keyword>
<gene>
    <name evidence="11" type="primary">nadD</name>
    <name evidence="13" type="ORF">B0A64_16965</name>
</gene>
<comment type="similarity">
    <text evidence="3 11">Belongs to the NadD family.</text>
</comment>
<evidence type="ECO:0000256" key="10">
    <source>
        <dbReference type="ARBA" id="ARBA00048721"/>
    </source>
</evidence>
<reference evidence="13 14" key="1">
    <citation type="submission" date="2016-11" db="EMBL/GenBank/DDBJ databases">
        <title>Whole genomes of Flavobacteriaceae.</title>
        <authorList>
            <person name="Stine C."/>
            <person name="Li C."/>
            <person name="Tadesse D."/>
        </authorList>
    </citation>
    <scope>NUCLEOTIDE SEQUENCE [LARGE SCALE GENOMIC DNA]</scope>
    <source>
        <strain evidence="13 14">DSM 24704</strain>
    </source>
</reference>
<keyword evidence="4 11" id="KW-0662">Pyridine nucleotide biosynthesis</keyword>
<dbReference type="SUPFAM" id="SSF52374">
    <property type="entry name" value="Nucleotidylyl transferase"/>
    <property type="match status" value="1"/>
</dbReference>
<feature type="domain" description="Cytidyltransferase-like" evidence="12">
    <location>
        <begin position="5"/>
        <end position="170"/>
    </location>
</feature>
<evidence type="ECO:0000256" key="8">
    <source>
        <dbReference type="ARBA" id="ARBA00022840"/>
    </source>
</evidence>
<dbReference type="EMBL" id="MUGS01000037">
    <property type="protein sequence ID" value="OXG03675.1"/>
    <property type="molecule type" value="Genomic_DNA"/>
</dbReference>
<comment type="catalytic activity">
    <reaction evidence="10 11">
        <text>nicotinate beta-D-ribonucleotide + ATP + H(+) = deamido-NAD(+) + diphosphate</text>
        <dbReference type="Rhea" id="RHEA:22860"/>
        <dbReference type="ChEBI" id="CHEBI:15378"/>
        <dbReference type="ChEBI" id="CHEBI:30616"/>
        <dbReference type="ChEBI" id="CHEBI:33019"/>
        <dbReference type="ChEBI" id="CHEBI:57502"/>
        <dbReference type="ChEBI" id="CHEBI:58437"/>
        <dbReference type="EC" id="2.7.7.18"/>
    </reaction>
</comment>
<dbReference type="OrthoDB" id="5295945at2"/>
<evidence type="ECO:0000256" key="4">
    <source>
        <dbReference type="ARBA" id="ARBA00022642"/>
    </source>
</evidence>
<sequence length="197" mass="22848">MKIGLFLGSFNPIHMGHLIIANTMAYTTDLEEVWLIPAPPSPFRNRKTTLPKSARIEMINMSISDNPRLKVFDFISSSPTVFTMLKPSYIVDNLNKLSDKFPEHEFKLIIGEDALVKFKKWNVFNKVLEKYEIYVSPKNNTPDSNFKKHPKVKFIEVPLILDISGTYIRNAIKNRHPINYLVPSVVEEYISRNEFFI</sequence>
<proteinExistence type="inferred from homology"/>
<dbReference type="AlphaFoldDB" id="A0A227P3Q1"/>
<keyword evidence="14" id="KW-1185">Reference proteome</keyword>
<dbReference type="GO" id="GO:0004515">
    <property type="term" value="F:nicotinate-nucleotide adenylyltransferase activity"/>
    <property type="evidence" value="ECO:0007669"/>
    <property type="project" value="UniProtKB-UniRule"/>
</dbReference>
<evidence type="ECO:0000256" key="2">
    <source>
        <dbReference type="ARBA" id="ARBA00005019"/>
    </source>
</evidence>
<dbReference type="Pfam" id="PF01467">
    <property type="entry name" value="CTP_transf_like"/>
    <property type="match status" value="1"/>
</dbReference>
<evidence type="ECO:0000256" key="5">
    <source>
        <dbReference type="ARBA" id="ARBA00022679"/>
    </source>
</evidence>
<evidence type="ECO:0000256" key="7">
    <source>
        <dbReference type="ARBA" id="ARBA00022741"/>
    </source>
</evidence>
<dbReference type="NCBIfam" id="TIGR00482">
    <property type="entry name" value="nicotinate (nicotinamide) nucleotide adenylyltransferase"/>
    <property type="match status" value="1"/>
</dbReference>
<dbReference type="UniPathway" id="UPA00253">
    <property type="reaction ID" value="UER00332"/>
</dbReference>
<dbReference type="Proteomes" id="UP000214684">
    <property type="component" value="Unassembled WGS sequence"/>
</dbReference>
<keyword evidence="9 11" id="KW-0520">NAD</keyword>
<dbReference type="EC" id="2.7.7.18" evidence="11"/>